<evidence type="ECO:0000313" key="1">
    <source>
        <dbReference type="EMBL" id="CAE7194970.1"/>
    </source>
</evidence>
<dbReference type="AlphaFoldDB" id="A0A8H3I168"/>
<gene>
    <name evidence="1" type="ORF">RDB_LOCUS131846</name>
</gene>
<proteinExistence type="predicted"/>
<dbReference type="Proteomes" id="UP000663827">
    <property type="component" value="Unassembled WGS sequence"/>
</dbReference>
<organism evidence="1 2">
    <name type="scientific">Rhizoctonia solani</name>
    <dbReference type="NCBI Taxonomy" id="456999"/>
    <lineage>
        <taxon>Eukaryota</taxon>
        <taxon>Fungi</taxon>
        <taxon>Dikarya</taxon>
        <taxon>Basidiomycota</taxon>
        <taxon>Agaricomycotina</taxon>
        <taxon>Agaricomycetes</taxon>
        <taxon>Cantharellales</taxon>
        <taxon>Ceratobasidiaceae</taxon>
        <taxon>Rhizoctonia</taxon>
    </lineage>
</organism>
<name>A0A8H3I168_9AGAM</name>
<sequence length="185" mass="21106">QNALNITWKKIRELSAGQFTPDNHTPITGTTDKIPIYRARLSNDLRIIYQIDLIPDSSSTYDHQVVKILVIDARAHIDYGFWPHVSSLLCHRPSRDPYRERCLYRLSKSSESDYNILPVKFLHDVTLFTHDPAPLSILSNAVEIKYAEEANAIIGLERYLPASKALYNSIIANVELNLPFVLECV</sequence>
<feature type="non-terminal residue" evidence="1">
    <location>
        <position position="1"/>
    </location>
</feature>
<evidence type="ECO:0000313" key="2">
    <source>
        <dbReference type="Proteomes" id="UP000663827"/>
    </source>
</evidence>
<dbReference type="EMBL" id="CAJNJQ010003257">
    <property type="protein sequence ID" value="CAE7194970.1"/>
    <property type="molecule type" value="Genomic_DNA"/>
</dbReference>
<protein>
    <submittedName>
        <fullName evidence="1">Uncharacterized protein</fullName>
    </submittedName>
</protein>
<accession>A0A8H3I168</accession>
<comment type="caution">
    <text evidence="1">The sequence shown here is derived from an EMBL/GenBank/DDBJ whole genome shotgun (WGS) entry which is preliminary data.</text>
</comment>
<reference evidence="1" key="1">
    <citation type="submission" date="2021-01" db="EMBL/GenBank/DDBJ databases">
        <authorList>
            <person name="Kaushik A."/>
        </authorList>
    </citation>
    <scope>NUCLEOTIDE SEQUENCE</scope>
    <source>
        <strain evidence="1">AG5</strain>
    </source>
</reference>